<dbReference type="PANTHER" id="PTHR43808">
    <property type="entry name" value="ACETYLORNITHINE DEACETYLASE"/>
    <property type="match status" value="1"/>
</dbReference>
<dbReference type="EC" id="3.5.1.130" evidence="8"/>
<keyword evidence="3 8" id="KW-0479">Metal-binding</keyword>
<comment type="subcellular location">
    <subcellularLocation>
        <location evidence="8">Cytoplasm</location>
    </subcellularLocation>
</comment>
<keyword evidence="9" id="KW-0645">Protease</keyword>
<evidence type="ECO:0000256" key="8">
    <source>
        <dbReference type="HAMAP-Rule" id="MF_01120"/>
    </source>
</evidence>
<comment type="pathway">
    <text evidence="8">Amino-acid biosynthesis; L-lysine biosynthesis via AAA pathway; L-lysine from L-alpha-aminoadipate (Thermus route): step 5/5.</text>
</comment>
<dbReference type="PANTHER" id="PTHR43808:SF28">
    <property type="entry name" value="[LYSW]-LYSINE_[LYSW]-ORNITHINE HYDROLASE"/>
    <property type="match status" value="1"/>
</dbReference>
<evidence type="ECO:0000256" key="4">
    <source>
        <dbReference type="ARBA" id="ARBA00022801"/>
    </source>
</evidence>
<dbReference type="InterPro" id="IPR002933">
    <property type="entry name" value="Peptidase_M20"/>
</dbReference>
<keyword evidence="11" id="KW-1185">Reference proteome</keyword>
<dbReference type="NCBIfam" id="TIGR01902">
    <property type="entry name" value="dapE-lys-deAc"/>
    <property type="match status" value="1"/>
</dbReference>
<dbReference type="GO" id="GO:0008270">
    <property type="term" value="F:zinc ion binding"/>
    <property type="evidence" value="ECO:0007669"/>
    <property type="project" value="UniProtKB-UniRule"/>
</dbReference>
<evidence type="ECO:0000256" key="3">
    <source>
        <dbReference type="ARBA" id="ARBA00022723"/>
    </source>
</evidence>
<dbReference type="Gene3D" id="3.40.630.10">
    <property type="entry name" value="Zn peptidases"/>
    <property type="match status" value="2"/>
</dbReference>
<dbReference type="InterPro" id="IPR010175">
    <property type="entry name" value="LysK"/>
</dbReference>
<feature type="binding site" evidence="8">
    <location>
        <position position="86"/>
    </location>
    <ligand>
        <name>Zn(2+)</name>
        <dbReference type="ChEBI" id="CHEBI:29105"/>
        <label>2</label>
    </ligand>
</feature>
<feature type="binding site" evidence="8">
    <location>
        <position position="118"/>
    </location>
    <ligand>
        <name>Zn(2+)</name>
        <dbReference type="ChEBI" id="CHEBI:29105"/>
        <label>2</label>
    </ligand>
</feature>
<dbReference type="EMBL" id="BBZA01000224">
    <property type="protein sequence ID" value="GAP64037.1"/>
    <property type="molecule type" value="Genomic_DNA"/>
</dbReference>
<reference evidence="10 12" key="2">
    <citation type="submission" date="2015-07" db="EMBL/GenBank/DDBJ databases">
        <title>Whole genome sequence of Ardenticatena maritima DSM 23922.</title>
        <authorList>
            <person name="Hemp J."/>
            <person name="Ward L.M."/>
            <person name="Pace L.A."/>
            <person name="Fischer W.W."/>
        </authorList>
    </citation>
    <scope>NUCLEOTIDE SEQUENCE [LARGE SCALE GENOMIC DNA]</scope>
    <source>
        <strain evidence="10 12">110S</strain>
    </source>
</reference>
<name>A0A0M9UDI3_9CHLR</name>
<keyword evidence="4 8" id="KW-0378">Hydrolase</keyword>
<keyword evidence="7 8" id="KW-0170">Cobalt</keyword>
<evidence type="ECO:0000256" key="6">
    <source>
        <dbReference type="ARBA" id="ARBA00023154"/>
    </source>
</evidence>
<comment type="caution">
    <text evidence="9">The sequence shown here is derived from an EMBL/GenBank/DDBJ whole genome shotgun (WGS) entry which is preliminary data.</text>
</comment>
<reference evidence="9 11" key="1">
    <citation type="journal article" date="2015" name="Genome Announc.">
        <title>Draft Genome Sequence of a Heterotrophic Facultative Anaerobic Thermophilic Bacterium, Ardenticatena maritima Strain 110ST.</title>
        <authorList>
            <person name="Kawaichi S."/>
            <person name="Yoshida T."/>
            <person name="Sako Y."/>
            <person name="Nakamura R."/>
        </authorList>
    </citation>
    <scope>NUCLEOTIDE SEQUENCE [LARGE SCALE GENOMIC DNA]</scope>
    <source>
        <strain evidence="9 11">110S</strain>
    </source>
</reference>
<dbReference type="EMBL" id="LGKN01000009">
    <property type="protein sequence ID" value="KPL86526.1"/>
    <property type="molecule type" value="Genomic_DNA"/>
</dbReference>
<dbReference type="NCBIfam" id="NF003367">
    <property type="entry name" value="PRK04443.1"/>
    <property type="match status" value="1"/>
</dbReference>
<dbReference type="InParanoid" id="A0A0M9UDI3"/>
<evidence type="ECO:0000256" key="2">
    <source>
        <dbReference type="ARBA" id="ARBA00022605"/>
    </source>
</evidence>
<dbReference type="Pfam" id="PF01546">
    <property type="entry name" value="Peptidase_M20"/>
    <property type="match status" value="1"/>
</dbReference>
<comment type="function">
    <text evidence="8">Catalyzes the release of L-lysine from [LysW]-gamma-L-lysine.</text>
</comment>
<dbReference type="GO" id="GO:0016811">
    <property type="term" value="F:hydrolase activity, acting on carbon-nitrogen (but not peptide) bonds, in linear amides"/>
    <property type="evidence" value="ECO:0007669"/>
    <property type="project" value="UniProtKB-UniRule"/>
</dbReference>
<sequence length="347" mass="37320">MTGIELLEELVRIPSVSGEEKNAVRWLVAAMQALGFQAFRDDAGNAVGVRGHGPRQLVLLGHIDTVPGGPPVERRNGRLYGRGTVDAKGPLAAFVTAGAAVQVPDEWQLVVIGAVEEESATSKGARYAATCYQPEACVIGEPSGWDAITLGYKGRLLADIEVRRATAHTAGPEQRAPEVAVDYWNAVCAALDTLPTEQEGAFWRVQPSLRRINSAQEGNADVVRMTLGFRLPPTVRPADIERLLHDLAPEGVHVQTYGAEEAYIAERTTPLARAFQRAIAAAGARPRFKLKTGTSDMNVVGPVWRCPILAYGPGDSSLDHTPHEHIDIAEFERGVAVLTNALQTIMG</sequence>
<dbReference type="OrthoDB" id="9792335at2"/>
<keyword evidence="1 8" id="KW-0963">Cytoplasm</keyword>
<dbReference type="GO" id="GO:0050897">
    <property type="term" value="F:cobalt ion binding"/>
    <property type="evidence" value="ECO:0007669"/>
    <property type="project" value="UniProtKB-UniRule"/>
</dbReference>
<keyword evidence="6 8" id="KW-0457">Lysine biosynthesis</keyword>
<evidence type="ECO:0000256" key="1">
    <source>
        <dbReference type="ARBA" id="ARBA00022490"/>
    </source>
</evidence>
<reference evidence="11" key="3">
    <citation type="submission" date="2015-08" db="EMBL/GenBank/DDBJ databases">
        <title>Draft Genome Sequence of a Heterotrophic Facultative Anaerobic Bacterium Ardenticatena maritima Strain 110S.</title>
        <authorList>
            <person name="Kawaichi S."/>
            <person name="Yoshida T."/>
            <person name="Sako Y."/>
            <person name="Nakamura R."/>
        </authorList>
    </citation>
    <scope>NUCLEOTIDE SEQUENCE [LARGE SCALE GENOMIC DNA]</scope>
    <source>
        <strain evidence="11">110S</strain>
    </source>
</reference>
<dbReference type="AlphaFoldDB" id="A0A0M9UDI3"/>
<feature type="active site" description="Proton acceptor" evidence="8">
    <location>
        <position position="117"/>
    </location>
</feature>
<dbReference type="Proteomes" id="UP000050502">
    <property type="component" value="Unassembled WGS sequence"/>
</dbReference>
<feature type="binding site" evidence="8">
    <location>
        <position position="141"/>
    </location>
    <ligand>
        <name>Zn(2+)</name>
        <dbReference type="ChEBI" id="CHEBI:29105"/>
        <label>1</label>
    </ligand>
</feature>
<feature type="binding site" evidence="8">
    <location>
        <position position="62"/>
    </location>
    <ligand>
        <name>Zn(2+)</name>
        <dbReference type="ChEBI" id="CHEBI:29105"/>
        <label>1</label>
    </ligand>
</feature>
<keyword evidence="2 8" id="KW-0028">Amino-acid biosynthesis</keyword>
<organism evidence="9 11">
    <name type="scientific">Ardenticatena maritima</name>
    <dbReference type="NCBI Taxonomy" id="872965"/>
    <lineage>
        <taxon>Bacteria</taxon>
        <taxon>Bacillati</taxon>
        <taxon>Chloroflexota</taxon>
        <taxon>Ardenticatenia</taxon>
        <taxon>Ardenticatenales</taxon>
        <taxon>Ardenticatenaceae</taxon>
        <taxon>Ardenticatena</taxon>
    </lineage>
</organism>
<dbReference type="GO" id="GO:0004180">
    <property type="term" value="F:carboxypeptidase activity"/>
    <property type="evidence" value="ECO:0007669"/>
    <property type="project" value="UniProtKB-KW"/>
</dbReference>
<feature type="active site" evidence="8">
    <location>
        <position position="64"/>
    </location>
</feature>
<evidence type="ECO:0000256" key="5">
    <source>
        <dbReference type="ARBA" id="ARBA00022833"/>
    </source>
</evidence>
<keyword evidence="9" id="KW-0121">Carboxypeptidase</keyword>
<comment type="catalytic activity">
    <reaction evidence="8">
        <text>[amino-group carrier protein]-C-terminal-gamma-(L-lysyl)-L-glutamate + H2O = [amino-group carrier protein]-C-terminal-L-glutamate + L-lysine</text>
        <dbReference type="Rhea" id="RHEA:48684"/>
        <dbReference type="Rhea" id="RHEA-COMP:9693"/>
        <dbReference type="Rhea" id="RHEA-COMP:9715"/>
        <dbReference type="ChEBI" id="CHEBI:15377"/>
        <dbReference type="ChEBI" id="CHEBI:32551"/>
        <dbReference type="ChEBI" id="CHEBI:78525"/>
        <dbReference type="ChEBI" id="CHEBI:78526"/>
        <dbReference type="EC" id="3.5.1.130"/>
    </reaction>
</comment>
<evidence type="ECO:0000256" key="7">
    <source>
        <dbReference type="ARBA" id="ARBA00023285"/>
    </source>
</evidence>
<evidence type="ECO:0000313" key="10">
    <source>
        <dbReference type="EMBL" id="KPL86526.1"/>
    </source>
</evidence>
<dbReference type="PATRIC" id="fig|872965.6.peg.2599"/>
<dbReference type="UniPathway" id="UPA00033">
    <property type="reaction ID" value="UER00039"/>
</dbReference>
<dbReference type="Proteomes" id="UP000037784">
    <property type="component" value="Unassembled WGS sequence"/>
</dbReference>
<protein>
    <recommendedName>
        <fullName evidence="8">Putative [LysW]-lysine hydrolase</fullName>
        <ecNumber evidence="8">3.5.1.130</ecNumber>
    </recommendedName>
</protein>
<dbReference type="RefSeq" id="WP_054493791.1">
    <property type="nucleotide sequence ID" value="NZ_BBZA01000224.1"/>
</dbReference>
<comment type="cofactor">
    <cofactor evidence="8">
        <name>Zn(2+)</name>
        <dbReference type="ChEBI" id="CHEBI:29105"/>
    </cofactor>
    <cofactor evidence="8">
        <name>Co(2+)</name>
        <dbReference type="ChEBI" id="CHEBI:48828"/>
    </cofactor>
    <text evidence="8">Binds 2 Zn(2+) or Co(2+) ions per subunit.</text>
</comment>
<dbReference type="STRING" id="872965.SE16_14740"/>
<feature type="binding site" evidence="8">
    <location>
        <position position="320"/>
    </location>
    <ligand>
        <name>Zn(2+)</name>
        <dbReference type="ChEBI" id="CHEBI:29105"/>
        <label>2</label>
    </ligand>
</feature>
<feature type="binding site" evidence="8">
    <location>
        <position position="86"/>
    </location>
    <ligand>
        <name>Zn(2+)</name>
        <dbReference type="ChEBI" id="CHEBI:29105"/>
        <label>1</label>
    </ligand>
</feature>
<accession>A0A0M9UDI3</accession>
<gene>
    <name evidence="9" type="primary">argE1</name>
    <name evidence="8" type="synonym">lysK</name>
    <name evidence="9" type="ORF">ARMA_2460</name>
    <name evidence="10" type="ORF">SE16_14740</name>
</gene>
<comment type="similarity">
    <text evidence="8">Belongs to the peptidase M20A family. LysK subfamily.</text>
</comment>
<dbReference type="InterPro" id="IPR050072">
    <property type="entry name" value="Peptidase_M20A"/>
</dbReference>
<keyword evidence="5 8" id="KW-0862">Zinc</keyword>
<dbReference type="HAMAP" id="MF_01120">
    <property type="entry name" value="LysK"/>
    <property type="match status" value="1"/>
</dbReference>
<proteinExistence type="inferred from homology"/>
<evidence type="ECO:0000313" key="11">
    <source>
        <dbReference type="Proteomes" id="UP000037784"/>
    </source>
</evidence>
<evidence type="ECO:0000313" key="12">
    <source>
        <dbReference type="Proteomes" id="UP000050502"/>
    </source>
</evidence>
<dbReference type="GO" id="GO:0019878">
    <property type="term" value="P:lysine biosynthetic process via aminoadipic acid"/>
    <property type="evidence" value="ECO:0007669"/>
    <property type="project" value="UniProtKB-UniRule"/>
</dbReference>
<dbReference type="SUPFAM" id="SSF53187">
    <property type="entry name" value="Zn-dependent exopeptidases"/>
    <property type="match status" value="1"/>
</dbReference>
<evidence type="ECO:0000313" key="9">
    <source>
        <dbReference type="EMBL" id="GAP64037.1"/>
    </source>
</evidence>
<dbReference type="GO" id="GO:0005737">
    <property type="term" value="C:cytoplasm"/>
    <property type="evidence" value="ECO:0007669"/>
    <property type="project" value="UniProtKB-SubCell"/>
</dbReference>